<evidence type="ECO:0000313" key="2">
    <source>
        <dbReference type="Proteomes" id="UP001476798"/>
    </source>
</evidence>
<comment type="caution">
    <text evidence="1">The sequence shown here is derived from an EMBL/GenBank/DDBJ whole genome shotgun (WGS) entry which is preliminary data.</text>
</comment>
<feature type="non-terminal residue" evidence="1">
    <location>
        <position position="1"/>
    </location>
</feature>
<accession>A0ABV0NGI0</accession>
<evidence type="ECO:0000313" key="1">
    <source>
        <dbReference type="EMBL" id="MEQ2169347.1"/>
    </source>
</evidence>
<keyword evidence="2" id="KW-1185">Reference proteome</keyword>
<sequence length="246" mass="26273">VPSLDLLSSSRCAEDQNPASSLIISLIPGATLKPRQGDAGLAPPLSSVAPALFPGLSLDVDGVGAHRLLFWIQFVFSLQNQSLVFPNVEGTGLDVGTNTTWRSTLPLPATRSVGGCSISVPCWEMDRPQCSYRFLTGCWLRRVRTADQHPGTVIPAVFLPFISRFGLSTGVKTQLTREEAPSRLPERWFNLSDVCGNLAARFHAVFRTAGSVTAPGTAAVRASSSRSQCGQTSMGTCRRLSAVDVG</sequence>
<proteinExistence type="predicted"/>
<name>A0ABV0NGI0_9TELE</name>
<reference evidence="1 2" key="1">
    <citation type="submission" date="2021-06" db="EMBL/GenBank/DDBJ databases">
        <authorList>
            <person name="Palmer J.M."/>
        </authorList>
    </citation>
    <scope>NUCLEOTIDE SEQUENCE [LARGE SCALE GENOMIC DNA]</scope>
    <source>
        <strain evidence="1 2">GA_2019</strain>
        <tissue evidence="1">Muscle</tissue>
    </source>
</reference>
<organism evidence="1 2">
    <name type="scientific">Goodea atripinnis</name>
    <dbReference type="NCBI Taxonomy" id="208336"/>
    <lineage>
        <taxon>Eukaryota</taxon>
        <taxon>Metazoa</taxon>
        <taxon>Chordata</taxon>
        <taxon>Craniata</taxon>
        <taxon>Vertebrata</taxon>
        <taxon>Euteleostomi</taxon>
        <taxon>Actinopterygii</taxon>
        <taxon>Neopterygii</taxon>
        <taxon>Teleostei</taxon>
        <taxon>Neoteleostei</taxon>
        <taxon>Acanthomorphata</taxon>
        <taxon>Ovalentaria</taxon>
        <taxon>Atherinomorphae</taxon>
        <taxon>Cyprinodontiformes</taxon>
        <taxon>Goodeidae</taxon>
        <taxon>Goodea</taxon>
    </lineage>
</organism>
<protein>
    <submittedName>
        <fullName evidence="1">Uncharacterized protein</fullName>
    </submittedName>
</protein>
<gene>
    <name evidence="1" type="ORF">GOODEAATRI_024273</name>
</gene>
<dbReference type="EMBL" id="JAHRIO010032678">
    <property type="protein sequence ID" value="MEQ2169347.1"/>
    <property type="molecule type" value="Genomic_DNA"/>
</dbReference>
<dbReference type="Proteomes" id="UP001476798">
    <property type="component" value="Unassembled WGS sequence"/>
</dbReference>